<feature type="domain" description="Atg6 BARA" evidence="20">
    <location>
        <begin position="232"/>
        <end position="406"/>
    </location>
</feature>
<evidence type="ECO:0000256" key="10">
    <source>
        <dbReference type="ARBA" id="ARBA00022753"/>
    </source>
</evidence>
<name>A0A812DHB8_ACAPH</name>
<feature type="region of interest" description="Disordered" evidence="19">
    <location>
        <begin position="895"/>
        <end position="939"/>
    </location>
</feature>
<keyword evidence="15" id="KW-0472">Membrane</keyword>
<dbReference type="GO" id="GO:0051301">
    <property type="term" value="P:cell division"/>
    <property type="evidence" value="ECO:0007669"/>
    <property type="project" value="UniProtKB-KW"/>
</dbReference>
<comment type="caution">
    <text evidence="23">The sequence shown here is derived from an EMBL/GenBank/DDBJ whole genome shotgun (WGS) entry which is preliminary data.</text>
</comment>
<dbReference type="GO" id="GO:0005789">
    <property type="term" value="C:endoplasmic reticulum membrane"/>
    <property type="evidence" value="ECO:0007669"/>
    <property type="project" value="UniProtKB-SubCell"/>
</dbReference>
<dbReference type="GO" id="GO:0034271">
    <property type="term" value="C:phosphatidylinositol 3-kinase complex, class III, type I"/>
    <property type="evidence" value="ECO:0007669"/>
    <property type="project" value="TreeGrafter"/>
</dbReference>
<dbReference type="GO" id="GO:0000423">
    <property type="term" value="P:mitophagy"/>
    <property type="evidence" value="ECO:0007669"/>
    <property type="project" value="TreeGrafter"/>
</dbReference>
<keyword evidence="12" id="KW-0333">Golgi apparatus</keyword>
<keyword evidence="13 18" id="KW-0175">Coiled coil</keyword>
<keyword evidence="8" id="KW-0963">Cytoplasm</keyword>
<dbReference type="PANTHER" id="PTHR12768">
    <property type="entry name" value="BECLIN 1"/>
    <property type="match status" value="1"/>
</dbReference>
<evidence type="ECO:0000256" key="2">
    <source>
        <dbReference type="ARBA" id="ARBA00004318"/>
    </source>
</evidence>
<dbReference type="SMR" id="A0A812DHB8"/>
<dbReference type="Pfam" id="PF17675">
    <property type="entry name" value="APG6_N"/>
    <property type="match status" value="1"/>
</dbReference>
<dbReference type="Gene3D" id="1.10.418.40">
    <property type="entry name" value="Autophagy protein 6/Beclin 1"/>
    <property type="match status" value="1"/>
</dbReference>
<comment type="subcellular location">
    <subcellularLocation>
        <location evidence="4">Cytoplasmic vesicle</location>
        <location evidence="4">Autophagosome</location>
    </subcellularLocation>
    <subcellularLocation>
        <location evidence="3">Endoplasmic reticulum membrane</location>
        <topology evidence="3">Peripheral membrane protein</topology>
    </subcellularLocation>
    <subcellularLocation>
        <location evidence="5">Endosome membrane</location>
        <topology evidence="5">Peripheral membrane protein</topology>
    </subcellularLocation>
    <subcellularLocation>
        <location evidence="1">Golgi apparatus</location>
        <location evidence="1">trans-Golgi network membrane</location>
        <topology evidence="1">Peripheral membrane protein</topology>
    </subcellularLocation>
    <subcellularLocation>
        <location evidence="2">Mitochondrion membrane</location>
        <topology evidence="2">Peripheral membrane protein</topology>
    </subcellularLocation>
</comment>
<dbReference type="GO" id="GO:0000407">
    <property type="term" value="C:phagophore assembly site"/>
    <property type="evidence" value="ECO:0007669"/>
    <property type="project" value="TreeGrafter"/>
</dbReference>
<accession>A0A812DHB8</accession>
<evidence type="ECO:0000256" key="8">
    <source>
        <dbReference type="ARBA" id="ARBA00022490"/>
    </source>
</evidence>
<dbReference type="InterPro" id="IPR001611">
    <property type="entry name" value="Leu-rich_rpt"/>
</dbReference>
<evidence type="ECO:0000259" key="22">
    <source>
        <dbReference type="Pfam" id="PF17675"/>
    </source>
</evidence>
<protein>
    <recommendedName>
        <fullName evidence="7">Beclin-1</fullName>
    </recommendedName>
</protein>
<dbReference type="OrthoDB" id="20368at2759"/>
<dbReference type="InterPro" id="IPR040455">
    <property type="entry name" value="Atg6_BARA"/>
</dbReference>
<evidence type="ECO:0000256" key="19">
    <source>
        <dbReference type="SAM" id="MobiDB-lite"/>
    </source>
</evidence>
<feature type="compositionally biased region" description="Basic and acidic residues" evidence="19">
    <location>
        <begin position="895"/>
        <end position="908"/>
    </location>
</feature>
<evidence type="ECO:0000256" key="14">
    <source>
        <dbReference type="ARBA" id="ARBA00023128"/>
    </source>
</evidence>
<dbReference type="GO" id="GO:0045324">
    <property type="term" value="P:late endosome to vacuole transport"/>
    <property type="evidence" value="ECO:0007669"/>
    <property type="project" value="TreeGrafter"/>
</dbReference>
<feature type="domain" description="Atg6/beclin coiled-coil" evidence="22">
    <location>
        <begin position="102"/>
        <end position="229"/>
    </location>
</feature>
<evidence type="ECO:0000256" key="18">
    <source>
        <dbReference type="SAM" id="Coils"/>
    </source>
</evidence>
<evidence type="ECO:0000313" key="24">
    <source>
        <dbReference type="Proteomes" id="UP000597762"/>
    </source>
</evidence>
<proteinExistence type="inferred from homology"/>
<evidence type="ECO:0000256" key="13">
    <source>
        <dbReference type="ARBA" id="ARBA00023054"/>
    </source>
</evidence>
<dbReference type="GO" id="GO:0006995">
    <property type="term" value="P:cellular response to nitrogen starvation"/>
    <property type="evidence" value="ECO:0007669"/>
    <property type="project" value="TreeGrafter"/>
</dbReference>
<evidence type="ECO:0000256" key="15">
    <source>
        <dbReference type="ARBA" id="ARBA00023136"/>
    </source>
</evidence>
<dbReference type="EMBL" id="CAHIKZ030003164">
    <property type="protein sequence ID" value="CAE1297035.1"/>
    <property type="molecule type" value="Genomic_DNA"/>
</dbReference>
<gene>
    <name evidence="23" type="ORF">SPHA_51794</name>
</gene>
<dbReference type="GO" id="GO:0010008">
    <property type="term" value="C:endosome membrane"/>
    <property type="evidence" value="ECO:0007669"/>
    <property type="project" value="UniProtKB-SubCell"/>
</dbReference>
<evidence type="ECO:0000256" key="12">
    <source>
        <dbReference type="ARBA" id="ARBA00023034"/>
    </source>
</evidence>
<dbReference type="GO" id="GO:0031966">
    <property type="term" value="C:mitochondrial membrane"/>
    <property type="evidence" value="ECO:0007669"/>
    <property type="project" value="UniProtKB-SubCell"/>
</dbReference>
<keyword evidence="10" id="KW-0967">Endosome</keyword>
<evidence type="ECO:0000256" key="1">
    <source>
        <dbReference type="ARBA" id="ARBA00004150"/>
    </source>
</evidence>
<dbReference type="AlphaFoldDB" id="A0A812DHB8"/>
<evidence type="ECO:0000313" key="23">
    <source>
        <dbReference type="EMBL" id="CAE1297035.1"/>
    </source>
</evidence>
<evidence type="ECO:0000256" key="3">
    <source>
        <dbReference type="ARBA" id="ARBA00004406"/>
    </source>
</evidence>
<keyword evidence="16" id="KW-0131">Cell cycle</keyword>
<evidence type="ECO:0000256" key="6">
    <source>
        <dbReference type="ARBA" id="ARBA00005965"/>
    </source>
</evidence>
<evidence type="ECO:0000256" key="16">
    <source>
        <dbReference type="ARBA" id="ARBA00023306"/>
    </source>
</evidence>
<feature type="compositionally biased region" description="Basic and acidic residues" evidence="19">
    <location>
        <begin position="851"/>
        <end position="861"/>
    </location>
</feature>
<feature type="coiled-coil region" evidence="18">
    <location>
        <begin position="138"/>
        <end position="221"/>
    </location>
</feature>
<keyword evidence="9" id="KW-0132">Cell division</keyword>
<sequence>MEQKSWSELTAPLKSSTVDSECSIGIISSQESLQEMDFTTQPYTVQRYIRPQDNYIFEDEGSSDFTLLGETGLGVMENLSIKLKVIGHLFDIMSGQSEVDHPLCEECTDTLLDQLDLQLDFTEKECKQYNDFLNNMDTDEETVDLKTLDDELRKLQIEEKDLREQLEKVETERAELSNLIQKEKETAKQLDQEEEKYWHEYNQLKRDLHQFEDEQRSVQLQLRYAQSQLEKLTKTNVFNATFHIWHNGHFVTINNFRLGRLPNAQVDWNEINAAWGQTVLLLHALAKKMNLKFTQYRLVPYGNHSYLESLTDKSKELPLYGSGGFRFFWDTKFDQAMVAFLECLQEFKEEVEKVDPSFCLPYKMEKGRIEDVSTDTSYSIKIQFNSEEQWTKALKYMMTNLRWARTPCSTLSGLKIDKISSPYNRDTRVRVLVRVNVPDIRDDKRQPFVHCYLTGKQRQCQQVKLPQEVSTDRNFQRAMSRKHKLYKIPAKQPAIIQQVTKSGFFVDITFEFLQQNCQNEEDGKKEMDQLLGLCLGNLHIRNVGQIGDWCPNLLVCSLPNNHLTNISAFYNCVNLIKLDIHGNQLSSIPDENFWSRMKHLEFLFLHDNPIASVDTVSHLANCPKLTALTMYDTPLSLMNKYRHHVVNTLIILKALDHYIVADQEIIEDLKATERFSAFRQELRIKLCSSSNQKISTSVALKQVTVTRCNINYIMAHHSPVIIIQKWIRSYLTRQGLNKVPKTGLMVTTSSETKSMKDFQLHKLPKTSIAAIIPKVSKFLTEQAASTSQDSHIAFAPPQTPQSQEYQVQSTNPKCSTSHLQPTPFQSLSDMLKQQYGAGDGMHLQKTSSRLNSEEESKTLQEKHRLKKSILSTDAFSELILNHQDTGEAVRDVHSKIHMSPKSEDDSAVKARQAAAGEGGDPAENEVSQRVAGSAPLEPG</sequence>
<dbReference type="InterPro" id="IPR007243">
    <property type="entry name" value="Atg6/Beclin"/>
</dbReference>
<dbReference type="InterPro" id="IPR038274">
    <property type="entry name" value="Atg6/Beclin_C_sf"/>
</dbReference>
<dbReference type="InterPro" id="IPR041691">
    <property type="entry name" value="Atg6/beclin_CC"/>
</dbReference>
<dbReference type="GO" id="GO:0005776">
    <property type="term" value="C:autophagosome"/>
    <property type="evidence" value="ECO:0007669"/>
    <property type="project" value="UniProtKB-SubCell"/>
</dbReference>
<dbReference type="SUPFAM" id="SSF52058">
    <property type="entry name" value="L domain-like"/>
    <property type="match status" value="1"/>
</dbReference>
<dbReference type="GO" id="GO:0030674">
    <property type="term" value="F:protein-macromolecule adaptor activity"/>
    <property type="evidence" value="ECO:0007669"/>
    <property type="project" value="TreeGrafter"/>
</dbReference>
<keyword evidence="14" id="KW-0496">Mitochondrion</keyword>
<dbReference type="Gene3D" id="3.80.10.10">
    <property type="entry name" value="Ribonuclease Inhibitor"/>
    <property type="match status" value="1"/>
</dbReference>
<dbReference type="GO" id="GO:0043548">
    <property type="term" value="F:phosphatidylinositol 3-kinase binding"/>
    <property type="evidence" value="ECO:0007669"/>
    <property type="project" value="TreeGrafter"/>
</dbReference>
<reference evidence="23" key="1">
    <citation type="submission" date="2021-01" db="EMBL/GenBank/DDBJ databases">
        <authorList>
            <person name="Li R."/>
            <person name="Bekaert M."/>
        </authorList>
    </citation>
    <scope>NUCLEOTIDE SEQUENCE</scope>
    <source>
        <strain evidence="23">Farmed</strain>
    </source>
</reference>
<keyword evidence="11" id="KW-0256">Endoplasmic reticulum</keyword>
<evidence type="ECO:0000256" key="4">
    <source>
        <dbReference type="ARBA" id="ARBA00004419"/>
    </source>
</evidence>
<dbReference type="Pfam" id="PF15285">
    <property type="entry name" value="BH3"/>
    <property type="match status" value="1"/>
</dbReference>
<comment type="similarity">
    <text evidence="6">Belongs to the beclin family.</text>
</comment>
<dbReference type="Proteomes" id="UP000597762">
    <property type="component" value="Unassembled WGS sequence"/>
</dbReference>
<evidence type="ECO:0000256" key="9">
    <source>
        <dbReference type="ARBA" id="ARBA00022618"/>
    </source>
</evidence>
<dbReference type="GO" id="GO:0000045">
    <property type="term" value="P:autophagosome assembly"/>
    <property type="evidence" value="ECO:0007669"/>
    <property type="project" value="TreeGrafter"/>
</dbReference>
<keyword evidence="24" id="KW-1185">Reference proteome</keyword>
<evidence type="ECO:0000256" key="17">
    <source>
        <dbReference type="ARBA" id="ARBA00023329"/>
    </source>
</evidence>
<evidence type="ECO:0000259" key="20">
    <source>
        <dbReference type="Pfam" id="PF04111"/>
    </source>
</evidence>
<organism evidence="23 24">
    <name type="scientific">Acanthosepion pharaonis</name>
    <name type="common">Pharaoh cuttlefish</name>
    <name type="synonym">Sepia pharaonis</name>
    <dbReference type="NCBI Taxonomy" id="158019"/>
    <lineage>
        <taxon>Eukaryota</taxon>
        <taxon>Metazoa</taxon>
        <taxon>Spiralia</taxon>
        <taxon>Lophotrochozoa</taxon>
        <taxon>Mollusca</taxon>
        <taxon>Cephalopoda</taxon>
        <taxon>Coleoidea</taxon>
        <taxon>Decapodiformes</taxon>
        <taxon>Sepiida</taxon>
        <taxon>Sepiina</taxon>
        <taxon>Sepiidae</taxon>
        <taxon>Acanthosepion</taxon>
    </lineage>
</organism>
<dbReference type="Gene3D" id="6.10.250.3110">
    <property type="match status" value="1"/>
</dbReference>
<dbReference type="PROSITE" id="PS51450">
    <property type="entry name" value="LRR"/>
    <property type="match status" value="2"/>
</dbReference>
<feature type="compositionally biased region" description="Polar residues" evidence="19">
    <location>
        <begin position="800"/>
        <end position="820"/>
    </location>
</feature>
<dbReference type="InterPro" id="IPR032675">
    <property type="entry name" value="LRR_dom_sf"/>
</dbReference>
<dbReference type="PANTHER" id="PTHR12768:SF4">
    <property type="entry name" value="BECLIN-1"/>
    <property type="match status" value="1"/>
</dbReference>
<dbReference type="GO" id="GO:0005794">
    <property type="term" value="C:Golgi apparatus"/>
    <property type="evidence" value="ECO:0007669"/>
    <property type="project" value="UniProtKB-SubCell"/>
</dbReference>
<evidence type="ECO:0000256" key="7">
    <source>
        <dbReference type="ARBA" id="ARBA00018490"/>
    </source>
</evidence>
<dbReference type="GO" id="GO:0034272">
    <property type="term" value="C:phosphatidylinositol 3-kinase complex, class III, type II"/>
    <property type="evidence" value="ECO:0007669"/>
    <property type="project" value="TreeGrafter"/>
</dbReference>
<dbReference type="Pfam" id="PF04111">
    <property type="entry name" value="APG6"/>
    <property type="match status" value="1"/>
</dbReference>
<feature type="domain" description="Beclin-1 BH3" evidence="21">
    <location>
        <begin position="74"/>
        <end position="96"/>
    </location>
</feature>
<feature type="region of interest" description="Disordered" evidence="19">
    <location>
        <begin position="841"/>
        <end position="861"/>
    </location>
</feature>
<dbReference type="FunFam" id="1.10.418.40:FF:000001">
    <property type="entry name" value="beclin-1 isoform X1"/>
    <property type="match status" value="1"/>
</dbReference>
<dbReference type="InterPro" id="IPR029318">
    <property type="entry name" value="BH3_dom"/>
</dbReference>
<evidence type="ECO:0000259" key="21">
    <source>
        <dbReference type="Pfam" id="PF15285"/>
    </source>
</evidence>
<evidence type="ECO:0000256" key="5">
    <source>
        <dbReference type="ARBA" id="ARBA00004481"/>
    </source>
</evidence>
<feature type="region of interest" description="Disordered" evidence="19">
    <location>
        <begin position="792"/>
        <end position="820"/>
    </location>
</feature>
<keyword evidence="17" id="KW-0968">Cytoplasmic vesicle</keyword>
<evidence type="ECO:0000256" key="11">
    <source>
        <dbReference type="ARBA" id="ARBA00022824"/>
    </source>
</evidence>